<accession>A0A9W7G5T5</accession>
<keyword evidence="5" id="KW-1185">Reference proteome</keyword>
<protein>
    <recommendedName>
        <fullName evidence="3">Tudor domain-containing protein</fullName>
    </recommendedName>
</protein>
<organism evidence="4 5">
    <name type="scientific">Triparma retinervis</name>
    <dbReference type="NCBI Taxonomy" id="2557542"/>
    <lineage>
        <taxon>Eukaryota</taxon>
        <taxon>Sar</taxon>
        <taxon>Stramenopiles</taxon>
        <taxon>Ochrophyta</taxon>
        <taxon>Bolidophyceae</taxon>
        <taxon>Parmales</taxon>
        <taxon>Triparmaceae</taxon>
        <taxon>Triparma</taxon>
    </lineage>
</organism>
<dbReference type="InterPro" id="IPR002999">
    <property type="entry name" value="Tudor"/>
</dbReference>
<dbReference type="AlphaFoldDB" id="A0A9W7G5T5"/>
<evidence type="ECO:0000313" key="4">
    <source>
        <dbReference type="EMBL" id="GMI34645.1"/>
    </source>
</evidence>
<keyword evidence="1" id="KW-0175">Coiled coil</keyword>
<dbReference type="EMBL" id="BRXZ01007827">
    <property type="protein sequence ID" value="GMI34645.1"/>
    <property type="molecule type" value="Genomic_DNA"/>
</dbReference>
<feature type="coiled-coil region" evidence="1">
    <location>
        <begin position="192"/>
        <end position="219"/>
    </location>
</feature>
<proteinExistence type="predicted"/>
<comment type="caution">
    <text evidence="4">The sequence shown here is derived from an EMBL/GenBank/DDBJ whole genome shotgun (WGS) entry which is preliminary data.</text>
</comment>
<evidence type="ECO:0000313" key="5">
    <source>
        <dbReference type="Proteomes" id="UP001165082"/>
    </source>
</evidence>
<feature type="region of interest" description="Disordered" evidence="2">
    <location>
        <begin position="1"/>
        <end position="28"/>
    </location>
</feature>
<evidence type="ECO:0000256" key="2">
    <source>
        <dbReference type="SAM" id="MobiDB-lite"/>
    </source>
</evidence>
<dbReference type="Proteomes" id="UP001165082">
    <property type="component" value="Unassembled WGS sequence"/>
</dbReference>
<feature type="domain" description="Tudor" evidence="3">
    <location>
        <begin position="135"/>
        <end position="193"/>
    </location>
</feature>
<name>A0A9W7G5T5_9STRA</name>
<dbReference type="Gene3D" id="2.30.30.140">
    <property type="match status" value="1"/>
</dbReference>
<feature type="compositionally biased region" description="Low complexity" evidence="2">
    <location>
        <begin position="9"/>
        <end position="28"/>
    </location>
</feature>
<reference evidence="4" key="1">
    <citation type="submission" date="2022-07" db="EMBL/GenBank/DDBJ databases">
        <title>Genome analysis of Parmales, a sister group of diatoms, reveals the evolutionary specialization of diatoms from phago-mixotrophs to photoautotrophs.</title>
        <authorList>
            <person name="Ban H."/>
            <person name="Sato S."/>
            <person name="Yoshikawa S."/>
            <person name="Kazumasa Y."/>
            <person name="Nakamura Y."/>
            <person name="Ichinomiya M."/>
            <person name="Saitoh K."/>
            <person name="Sato N."/>
            <person name="Blanc-Mathieu R."/>
            <person name="Endo H."/>
            <person name="Kuwata A."/>
            <person name="Ogata H."/>
        </authorList>
    </citation>
    <scope>NUCLEOTIDE SEQUENCE</scope>
</reference>
<evidence type="ECO:0000259" key="3">
    <source>
        <dbReference type="SMART" id="SM00333"/>
    </source>
</evidence>
<feature type="region of interest" description="Disordered" evidence="2">
    <location>
        <begin position="91"/>
        <end position="110"/>
    </location>
</feature>
<evidence type="ECO:0000256" key="1">
    <source>
        <dbReference type="SAM" id="Coils"/>
    </source>
</evidence>
<dbReference type="OrthoDB" id="76557at2759"/>
<dbReference type="SMART" id="SM00333">
    <property type="entry name" value="TUDOR"/>
    <property type="match status" value="1"/>
</dbReference>
<gene>
    <name evidence="4" type="ORF">TrRE_jg13578</name>
</gene>
<sequence>MTKERPIRTKSPAKSTKAAPKMAAPMRTAPEETPTYKVFAVYYEVAFDNGECDQAVHPKNIKFVSRGDDSDETGSYVILVGDVVEAKLNGKGEMIPGSGKGDDTHDEKLDDGDQDEVVELDETPEIINSETDAGDKLEKGDKVVAKLGGKGEMFPGKVHGVNSDGTYEVKFDDGVRDKAVQPKNIKAMEPKIIQLRQLLNQLQVENEQQRVKIETVKEEQQASITEQLDFVDAFVANEYDFTISQCPESPVQRVLRRETAGLLHSVSKGYNEKKFGGKLTSTEFASTWRDLGARELVELYNAIMGEAETVGSLGYIMKTFGVLNFQEARLLFIGPGTALKVHDDTGHASNARTGSRVLHFNLGYFDDFVPGKRGDMDYTRRQINDVSKAQCNVPSTMAGSYFFVAYDSPYTLMKRHNEDWIGVV</sequence>
<dbReference type="SUPFAM" id="SSF63748">
    <property type="entry name" value="Tudor/PWWP/MBT"/>
    <property type="match status" value="1"/>
</dbReference>